<sequence length="119" mass="12957">MSLNLLVSIPENFLPPQFYIDEDSLKIILFPEVNTASKRLTLLKLASLIGNINTLDLLTETISGTNCFRTKVGAAKAAMALMPIESHDSFKGSLGFDPTSLDVSIASGYGREQTIPRQI</sequence>
<name>A0ABT5KYZ7_9BURK</name>
<gene>
    <name evidence="1" type="ORF">PRZ01_17240</name>
</gene>
<dbReference type="RefSeq" id="WP_273598078.1">
    <property type="nucleotide sequence ID" value="NZ_JAQQXS010000018.1"/>
</dbReference>
<dbReference type="Proteomes" id="UP001219862">
    <property type="component" value="Unassembled WGS sequence"/>
</dbReference>
<accession>A0ABT5KYZ7</accession>
<keyword evidence="2" id="KW-1185">Reference proteome</keyword>
<evidence type="ECO:0000313" key="1">
    <source>
        <dbReference type="EMBL" id="MDC8786937.1"/>
    </source>
</evidence>
<organism evidence="1 2">
    <name type="scientific">Roseateles koreensis</name>
    <dbReference type="NCBI Taxonomy" id="2987526"/>
    <lineage>
        <taxon>Bacteria</taxon>
        <taxon>Pseudomonadati</taxon>
        <taxon>Pseudomonadota</taxon>
        <taxon>Betaproteobacteria</taxon>
        <taxon>Burkholderiales</taxon>
        <taxon>Sphaerotilaceae</taxon>
        <taxon>Roseateles</taxon>
    </lineage>
</organism>
<dbReference type="EMBL" id="JAQQXS010000018">
    <property type="protein sequence ID" value="MDC8786937.1"/>
    <property type="molecule type" value="Genomic_DNA"/>
</dbReference>
<comment type="caution">
    <text evidence="1">The sequence shown here is derived from an EMBL/GenBank/DDBJ whole genome shotgun (WGS) entry which is preliminary data.</text>
</comment>
<protein>
    <submittedName>
        <fullName evidence="1">Uncharacterized protein</fullName>
    </submittedName>
</protein>
<proteinExistence type="predicted"/>
<evidence type="ECO:0000313" key="2">
    <source>
        <dbReference type="Proteomes" id="UP001219862"/>
    </source>
</evidence>
<reference evidence="1 2" key="1">
    <citation type="submission" date="2022-10" db="EMBL/GenBank/DDBJ databases">
        <title>paucibacter sp. hw8 Genome sequencing.</title>
        <authorList>
            <person name="Park S."/>
        </authorList>
    </citation>
    <scope>NUCLEOTIDE SEQUENCE [LARGE SCALE GENOMIC DNA]</scope>
    <source>
        <strain evidence="2">hw8</strain>
    </source>
</reference>